<dbReference type="Gene3D" id="3.10.129.10">
    <property type="entry name" value="Hotdog Thioesterase"/>
    <property type="match status" value="1"/>
</dbReference>
<dbReference type="AlphaFoldDB" id="A0A1M5FVL6"/>
<dbReference type="Proteomes" id="UP000184509">
    <property type="component" value="Unassembled WGS sequence"/>
</dbReference>
<dbReference type="PANTHER" id="PTHR31793">
    <property type="entry name" value="4-HYDROXYBENZOYL-COA THIOESTERASE FAMILY MEMBER"/>
    <property type="match status" value="1"/>
</dbReference>
<dbReference type="SUPFAM" id="SSF54637">
    <property type="entry name" value="Thioesterase/thiol ester dehydrase-isomerase"/>
    <property type="match status" value="1"/>
</dbReference>
<dbReference type="STRING" id="1297750.SAMN05444405_11820"/>
<organism evidence="3 4">
    <name type="scientific">Bacteroides luti</name>
    <dbReference type="NCBI Taxonomy" id="1297750"/>
    <lineage>
        <taxon>Bacteria</taxon>
        <taxon>Pseudomonadati</taxon>
        <taxon>Bacteroidota</taxon>
        <taxon>Bacteroidia</taxon>
        <taxon>Bacteroidales</taxon>
        <taxon>Bacteroidaceae</taxon>
        <taxon>Bacteroides</taxon>
    </lineage>
</organism>
<dbReference type="Pfam" id="PF13279">
    <property type="entry name" value="4HBT_2"/>
    <property type="match status" value="1"/>
</dbReference>
<gene>
    <name evidence="3" type="ORF">SAMN05444405_11820</name>
</gene>
<reference evidence="3 4" key="1">
    <citation type="submission" date="2016-11" db="EMBL/GenBank/DDBJ databases">
        <authorList>
            <person name="Jaros S."/>
            <person name="Januszkiewicz K."/>
            <person name="Wedrychowicz H."/>
        </authorList>
    </citation>
    <scope>NUCLEOTIDE SEQUENCE [LARGE SCALE GENOMIC DNA]</scope>
    <source>
        <strain evidence="3 4">DSM 26991</strain>
    </source>
</reference>
<dbReference type="RefSeq" id="WP_073403585.1">
    <property type="nucleotide sequence ID" value="NZ_FQTV01000018.1"/>
</dbReference>
<accession>A0A1M5FVL6</accession>
<dbReference type="OrthoDB" id="9791529at2"/>
<proteinExistence type="inferred from homology"/>
<comment type="similarity">
    <text evidence="1">Belongs to the 4-hydroxybenzoyl-CoA thioesterase family.</text>
</comment>
<dbReference type="InterPro" id="IPR050563">
    <property type="entry name" value="4-hydroxybenzoyl-CoA_TE"/>
</dbReference>
<evidence type="ECO:0000313" key="4">
    <source>
        <dbReference type="Proteomes" id="UP000184509"/>
    </source>
</evidence>
<name>A0A1M5FVL6_9BACE</name>
<dbReference type="CDD" id="cd00586">
    <property type="entry name" value="4HBT"/>
    <property type="match status" value="1"/>
</dbReference>
<protein>
    <submittedName>
        <fullName evidence="3">Acyl-CoA thioester hydrolase</fullName>
    </submittedName>
</protein>
<evidence type="ECO:0000256" key="1">
    <source>
        <dbReference type="ARBA" id="ARBA00005953"/>
    </source>
</evidence>
<evidence type="ECO:0000256" key="2">
    <source>
        <dbReference type="ARBA" id="ARBA00022801"/>
    </source>
</evidence>
<keyword evidence="4" id="KW-1185">Reference proteome</keyword>
<keyword evidence="2 3" id="KW-0378">Hydrolase</keyword>
<dbReference type="PANTHER" id="PTHR31793:SF27">
    <property type="entry name" value="NOVEL THIOESTERASE SUPERFAMILY DOMAIN AND SAPOSIN A-TYPE DOMAIN CONTAINING PROTEIN (0610012H03RIK)"/>
    <property type="match status" value="1"/>
</dbReference>
<evidence type="ECO:0000313" key="3">
    <source>
        <dbReference type="EMBL" id="SHF95575.1"/>
    </source>
</evidence>
<sequence length="146" mass="16666">MEKLKFNHTVPIQLRFNDFDALGHVNNSVYFSFYDLGKTSYFKDVIPNMSVNKDVGVVIANIQVNFILPVYPNEQVAVQTAVVEIGTKSFKLFQQLIDTDTNEVKCICHTVMVCFDAKTRSTYPISEEWKKAMIDFEGRGDLSKNI</sequence>
<dbReference type="GO" id="GO:0047617">
    <property type="term" value="F:fatty acyl-CoA hydrolase activity"/>
    <property type="evidence" value="ECO:0007669"/>
    <property type="project" value="TreeGrafter"/>
</dbReference>
<dbReference type="EMBL" id="FQTV01000018">
    <property type="protein sequence ID" value="SHF95575.1"/>
    <property type="molecule type" value="Genomic_DNA"/>
</dbReference>
<dbReference type="InterPro" id="IPR029069">
    <property type="entry name" value="HotDog_dom_sf"/>
</dbReference>